<organism evidence="2 3">
    <name type="scientific">Nostoc azollae (strain 0708)</name>
    <name type="common">Anabaena azollae (strain 0708)</name>
    <dbReference type="NCBI Taxonomy" id="551115"/>
    <lineage>
        <taxon>Bacteria</taxon>
        <taxon>Bacillati</taxon>
        <taxon>Cyanobacteriota</taxon>
        <taxon>Cyanophyceae</taxon>
        <taxon>Nostocales</taxon>
        <taxon>Nostocaceae</taxon>
        <taxon>Trichormus</taxon>
    </lineage>
</organism>
<feature type="region of interest" description="Disordered" evidence="1">
    <location>
        <begin position="334"/>
        <end position="356"/>
    </location>
</feature>
<feature type="compositionally biased region" description="Low complexity" evidence="1">
    <location>
        <begin position="247"/>
        <end position="257"/>
    </location>
</feature>
<keyword evidence="3" id="KW-1185">Reference proteome</keyword>
<name>D7DWA2_NOSA0</name>
<proteinExistence type="predicted"/>
<dbReference type="HOGENOM" id="CLU_733275_0_0_3"/>
<evidence type="ECO:0000313" key="3">
    <source>
        <dbReference type="Proteomes" id="UP000001511"/>
    </source>
</evidence>
<accession>D7DWA2</accession>
<reference evidence="2 3" key="1">
    <citation type="journal article" date="2010" name="PLoS ONE">
        <title>Genome erosion in a nitrogen-fixing vertically transmitted endosymbiotic multicellular cyanobacterium.</title>
        <authorList>
            <person name="Ran L."/>
            <person name="Larsson J."/>
            <person name="Vigil-Stenman T."/>
            <person name="Nylander J.A."/>
            <person name="Ininbergs K."/>
            <person name="Zheng W.W."/>
            <person name="Lapidus A."/>
            <person name="Lowry S."/>
            <person name="Haselkorn R."/>
            <person name="Bergman B."/>
        </authorList>
    </citation>
    <scope>NUCLEOTIDE SEQUENCE [LARGE SCALE GENOMIC DNA]</scope>
    <source>
        <strain evidence="2 3">0708</strain>
    </source>
</reference>
<dbReference type="EMBL" id="CP002059">
    <property type="protein sequence ID" value="ADI64019.1"/>
    <property type="molecule type" value="Genomic_DNA"/>
</dbReference>
<sequence length="377" mass="41929">MKNIVEHLQAGLLGWLTGGLGIKQEINLESPQSIFSLALGLLGVNWNYIRQKAVKHKKIGEAKVKRLETSFELSKTLKDKGVVRLWQQIQNTIGDFKQIVIEKIKNLLITDVITKAVQQLLSTIAPPGTIVKLAETCYKGVSFLIEKATKIIEVANTAIGAVNKVASGKVTDAANSVETALVQSIPVLLGFFARLVGIENLGIKVKEWLSRLKARIDNFIDTLLNQAVNWLSKFPKGTKTGKPKPPSNNNTTASPSNQPDYDNKVRVGLAQIDKKETTYLRKNIFKEWQDLEEICPGGREKVTKHNPIFKSITVVYGGETWDYDWVASNGTKKREKQAEKAQNDSGIIESDTRPSLPDYKHIFYHGTIEPTAGKLKK</sequence>
<evidence type="ECO:0000256" key="1">
    <source>
        <dbReference type="SAM" id="MobiDB-lite"/>
    </source>
</evidence>
<dbReference type="AlphaFoldDB" id="D7DWA2"/>
<dbReference type="Proteomes" id="UP000001511">
    <property type="component" value="Chromosome"/>
</dbReference>
<protein>
    <submittedName>
        <fullName evidence="2">Uncharacterized protein</fullName>
    </submittedName>
</protein>
<dbReference type="eggNOG" id="COG5412">
    <property type="taxonomic scope" value="Bacteria"/>
</dbReference>
<feature type="region of interest" description="Disordered" evidence="1">
    <location>
        <begin position="235"/>
        <end position="263"/>
    </location>
</feature>
<evidence type="ECO:0000313" key="2">
    <source>
        <dbReference type="EMBL" id="ADI64019.1"/>
    </source>
</evidence>
<dbReference type="KEGG" id="naz:Aazo_1930"/>
<dbReference type="STRING" id="551115.Aazo_1930"/>
<gene>
    <name evidence="2" type="ordered locus">Aazo_1930</name>
</gene>